<feature type="region of interest" description="Disordered" evidence="1">
    <location>
        <begin position="76"/>
        <end position="99"/>
    </location>
</feature>
<evidence type="ECO:0000313" key="2">
    <source>
        <dbReference type="EMBL" id="KAG5595046.1"/>
    </source>
</evidence>
<dbReference type="Proteomes" id="UP000824120">
    <property type="component" value="Chromosome 7"/>
</dbReference>
<dbReference type="EMBL" id="JACXVP010000007">
    <property type="protein sequence ID" value="KAG5595046.1"/>
    <property type="molecule type" value="Genomic_DNA"/>
</dbReference>
<protein>
    <submittedName>
        <fullName evidence="2">Uncharacterized protein</fullName>
    </submittedName>
</protein>
<sequence length="176" mass="19761">MTCNFVEGNMEQDIPNTNHSKMIKFGDFESIEVNNLLSLPILSDVASIGEGSTRQDENLVDDLDDWGWTVVTHRRRRKVSSHKESTKQHVREKMERRPKTKTLIVHSKKKEIKFTCDGTKAVCCNVDENEAKDATPSCPSPKDSPKLSPEVENPSCPSPKDAPQSSPGVKNRWLAD</sequence>
<gene>
    <name evidence="2" type="ORF">H5410_036278</name>
</gene>
<proteinExistence type="predicted"/>
<dbReference type="OrthoDB" id="1324069at2759"/>
<feature type="region of interest" description="Disordered" evidence="1">
    <location>
        <begin position="129"/>
        <end position="176"/>
    </location>
</feature>
<evidence type="ECO:0000313" key="3">
    <source>
        <dbReference type="Proteomes" id="UP000824120"/>
    </source>
</evidence>
<feature type="compositionally biased region" description="Basic and acidic residues" evidence="1">
    <location>
        <begin position="81"/>
        <end position="97"/>
    </location>
</feature>
<dbReference type="AlphaFoldDB" id="A0A9J5Y7P5"/>
<name>A0A9J5Y7P5_SOLCO</name>
<accession>A0A9J5Y7P5</accession>
<comment type="caution">
    <text evidence="2">The sequence shown here is derived from an EMBL/GenBank/DDBJ whole genome shotgun (WGS) entry which is preliminary data.</text>
</comment>
<evidence type="ECO:0000256" key="1">
    <source>
        <dbReference type="SAM" id="MobiDB-lite"/>
    </source>
</evidence>
<reference evidence="2 3" key="1">
    <citation type="submission" date="2020-09" db="EMBL/GenBank/DDBJ databases">
        <title>De no assembly of potato wild relative species, Solanum commersonii.</title>
        <authorList>
            <person name="Cho K."/>
        </authorList>
    </citation>
    <scope>NUCLEOTIDE SEQUENCE [LARGE SCALE GENOMIC DNA]</scope>
    <source>
        <strain evidence="2">LZ3.2</strain>
        <tissue evidence="2">Leaf</tissue>
    </source>
</reference>
<keyword evidence="3" id="KW-1185">Reference proteome</keyword>
<organism evidence="2 3">
    <name type="scientific">Solanum commersonii</name>
    <name type="common">Commerson's wild potato</name>
    <name type="synonym">Commerson's nightshade</name>
    <dbReference type="NCBI Taxonomy" id="4109"/>
    <lineage>
        <taxon>Eukaryota</taxon>
        <taxon>Viridiplantae</taxon>
        <taxon>Streptophyta</taxon>
        <taxon>Embryophyta</taxon>
        <taxon>Tracheophyta</taxon>
        <taxon>Spermatophyta</taxon>
        <taxon>Magnoliopsida</taxon>
        <taxon>eudicotyledons</taxon>
        <taxon>Gunneridae</taxon>
        <taxon>Pentapetalae</taxon>
        <taxon>asterids</taxon>
        <taxon>lamiids</taxon>
        <taxon>Solanales</taxon>
        <taxon>Solanaceae</taxon>
        <taxon>Solanoideae</taxon>
        <taxon>Solaneae</taxon>
        <taxon>Solanum</taxon>
    </lineage>
</organism>